<comment type="similarity">
    <text evidence="4">Belongs to the eIF-3 subunit H family.</text>
</comment>
<accession>A0A9P5SPJ4</accession>
<evidence type="ECO:0000259" key="5">
    <source>
        <dbReference type="PROSITE" id="PS50249"/>
    </source>
</evidence>
<organism evidence="6 7">
    <name type="scientific">Podila minutissima</name>
    <dbReference type="NCBI Taxonomy" id="64525"/>
    <lineage>
        <taxon>Eukaryota</taxon>
        <taxon>Fungi</taxon>
        <taxon>Fungi incertae sedis</taxon>
        <taxon>Mucoromycota</taxon>
        <taxon>Mortierellomycotina</taxon>
        <taxon>Mortierellomycetes</taxon>
        <taxon>Mortierellales</taxon>
        <taxon>Mortierellaceae</taxon>
        <taxon>Podila</taxon>
    </lineage>
</organism>
<dbReference type="InterPro" id="IPR037518">
    <property type="entry name" value="MPN"/>
</dbReference>
<proteinExistence type="inferred from homology"/>
<evidence type="ECO:0000256" key="3">
    <source>
        <dbReference type="ARBA" id="ARBA00022917"/>
    </source>
</evidence>
<gene>
    <name evidence="6" type="ORF">BG006_000246</name>
</gene>
<dbReference type="GO" id="GO:0001732">
    <property type="term" value="P:formation of cytoplasmic translation initiation complex"/>
    <property type="evidence" value="ECO:0007669"/>
    <property type="project" value="UniProtKB-UniRule"/>
</dbReference>
<comment type="function">
    <text evidence="4">Component of the eukaryotic translation initiation factor 3 (eIF-3) complex, which is involved in protein synthesis of a specialized repertoire of mRNAs and, together with other initiation factors, stimulates binding of mRNA and methionyl-tRNAi to the 40S ribosome. The eIF-3 complex specifically targets and initiates translation of a subset of mRNAs involved in cell proliferation.</text>
</comment>
<evidence type="ECO:0000313" key="6">
    <source>
        <dbReference type="EMBL" id="KAF9335376.1"/>
    </source>
</evidence>
<dbReference type="InterPro" id="IPR050242">
    <property type="entry name" value="JAMM_MPN+_peptidase_M67A"/>
</dbReference>
<dbReference type="InterPro" id="IPR027524">
    <property type="entry name" value="eIF3h"/>
</dbReference>
<dbReference type="GO" id="GO:0016282">
    <property type="term" value="C:eukaryotic 43S preinitiation complex"/>
    <property type="evidence" value="ECO:0007669"/>
    <property type="project" value="UniProtKB-UniRule"/>
</dbReference>
<dbReference type="GO" id="GO:0008237">
    <property type="term" value="F:metallopeptidase activity"/>
    <property type="evidence" value="ECO:0007669"/>
    <property type="project" value="InterPro"/>
</dbReference>
<dbReference type="PANTHER" id="PTHR10410">
    <property type="entry name" value="EUKARYOTIC TRANSLATION INITIATION FACTOR 3 -RELATED"/>
    <property type="match status" value="1"/>
</dbReference>
<reference evidence="6" key="1">
    <citation type="journal article" date="2020" name="Fungal Divers.">
        <title>Resolving the Mortierellaceae phylogeny through synthesis of multi-gene phylogenetics and phylogenomics.</title>
        <authorList>
            <person name="Vandepol N."/>
            <person name="Liber J."/>
            <person name="Desiro A."/>
            <person name="Na H."/>
            <person name="Kennedy M."/>
            <person name="Barry K."/>
            <person name="Grigoriev I.V."/>
            <person name="Miller A.N."/>
            <person name="O'Donnell K."/>
            <person name="Stajich J.E."/>
            <person name="Bonito G."/>
        </authorList>
    </citation>
    <scope>NUCLEOTIDE SEQUENCE</scope>
    <source>
        <strain evidence="6">NVP1</strain>
    </source>
</reference>
<dbReference type="Gene3D" id="3.40.140.10">
    <property type="entry name" value="Cytidine Deaminase, domain 2"/>
    <property type="match status" value="1"/>
</dbReference>
<name>A0A9P5SPJ4_9FUNG</name>
<dbReference type="AlphaFoldDB" id="A0A9P5SPJ4"/>
<evidence type="ECO:0000313" key="7">
    <source>
        <dbReference type="Proteomes" id="UP000696485"/>
    </source>
</evidence>
<evidence type="ECO:0000256" key="1">
    <source>
        <dbReference type="ARBA" id="ARBA00022490"/>
    </source>
</evidence>
<protein>
    <recommendedName>
        <fullName evidence="4">Eukaryotic translation initiation factor 3 subunit H</fullName>
        <shortName evidence="4">eIF3h</shortName>
    </recommendedName>
</protein>
<dbReference type="HAMAP" id="MF_03007">
    <property type="entry name" value="eIF3h"/>
    <property type="match status" value="1"/>
</dbReference>
<dbReference type="GO" id="GO:0033290">
    <property type="term" value="C:eukaryotic 48S preinitiation complex"/>
    <property type="evidence" value="ECO:0007669"/>
    <property type="project" value="UniProtKB-UniRule"/>
</dbReference>
<dbReference type="Proteomes" id="UP000696485">
    <property type="component" value="Unassembled WGS sequence"/>
</dbReference>
<dbReference type="SMART" id="SM00232">
    <property type="entry name" value="JAB_MPN"/>
    <property type="match status" value="1"/>
</dbReference>
<evidence type="ECO:0000256" key="2">
    <source>
        <dbReference type="ARBA" id="ARBA00022540"/>
    </source>
</evidence>
<dbReference type="Pfam" id="PF01398">
    <property type="entry name" value="JAB"/>
    <property type="match status" value="1"/>
</dbReference>
<keyword evidence="2 4" id="KW-0396">Initiation factor</keyword>
<evidence type="ECO:0000256" key="4">
    <source>
        <dbReference type="HAMAP-Rule" id="MF_03007"/>
    </source>
</evidence>
<dbReference type="EMBL" id="JAAAUY010000103">
    <property type="protein sequence ID" value="KAF9335376.1"/>
    <property type="molecule type" value="Genomic_DNA"/>
</dbReference>
<dbReference type="GO" id="GO:0003743">
    <property type="term" value="F:translation initiation factor activity"/>
    <property type="evidence" value="ECO:0007669"/>
    <property type="project" value="UniProtKB-UniRule"/>
</dbReference>
<dbReference type="InterPro" id="IPR000555">
    <property type="entry name" value="JAMM/MPN+_dom"/>
</dbReference>
<sequence>MPANKDQLSAALDIEGVVPIQSVQLDAMVVLKIVKHCRESIPATVTGQLMGLDVNGVLEVTHSFPMPKNQESEDFEGSTYQLQMMRCLREVNVDDNSVGWYQSTNMGNFMNQSLIEHQYEFQQALSKSVLIIHDVSRSSMGNLNLRALRLTPAFMKLYKENKFTTEALARAKLTFSNIFEELPITIRNSALLNALLYELETPDESVEISTSHLTTYKNTNNAQSTGSKTVLTPNYDMLDLSMDPFVAKNLEFLMETIDDHTQEQGNYAYWQRSVERENKKKAAYLLNRKTENARRAQAGQAPLPNEDVDSMFKLPAEPSRLDHLLISGQIDNYCKQINEFAGPTLGKLFAVGELQK</sequence>
<keyword evidence="1 4" id="KW-0963">Cytoplasm</keyword>
<dbReference type="CDD" id="cd08065">
    <property type="entry name" value="MPN_eIF3h"/>
    <property type="match status" value="1"/>
</dbReference>
<feature type="domain" description="MPN" evidence="5">
    <location>
        <begin position="23"/>
        <end position="154"/>
    </location>
</feature>
<comment type="subunit">
    <text evidence="4">Component of the eukaryotic translation initiation factor 3 (eIF-3) complex.</text>
</comment>
<dbReference type="Pfam" id="PF19445">
    <property type="entry name" value="eIF3h_C"/>
    <property type="match status" value="2"/>
</dbReference>
<keyword evidence="3 4" id="KW-0648">Protein biosynthesis</keyword>
<keyword evidence="7" id="KW-1185">Reference proteome</keyword>
<dbReference type="PROSITE" id="PS50249">
    <property type="entry name" value="MPN"/>
    <property type="match status" value="1"/>
</dbReference>
<comment type="subcellular location">
    <subcellularLocation>
        <location evidence="4">Cytoplasm</location>
    </subcellularLocation>
</comment>
<dbReference type="GO" id="GO:0005852">
    <property type="term" value="C:eukaryotic translation initiation factor 3 complex"/>
    <property type="evidence" value="ECO:0007669"/>
    <property type="project" value="UniProtKB-UniRule"/>
</dbReference>
<comment type="caution">
    <text evidence="6">The sequence shown here is derived from an EMBL/GenBank/DDBJ whole genome shotgun (WGS) entry which is preliminary data.</text>
</comment>
<dbReference type="InterPro" id="IPR045810">
    <property type="entry name" value="eIF3h_C"/>
</dbReference>